<dbReference type="RefSeq" id="WP_135616069.1">
    <property type="nucleotide sequence ID" value="NZ_RQFY01000007.1"/>
</dbReference>
<protein>
    <submittedName>
        <fullName evidence="2">Uncharacterized protein</fullName>
    </submittedName>
</protein>
<keyword evidence="3" id="KW-1185">Reference proteome</keyword>
<gene>
    <name evidence="2" type="ORF">EHQ52_15355</name>
</gene>
<evidence type="ECO:0000313" key="2">
    <source>
        <dbReference type="EMBL" id="TGL31313.1"/>
    </source>
</evidence>
<organism evidence="2 3">
    <name type="scientific">Leptospira koniambonensis</name>
    <dbReference type="NCBI Taxonomy" id="2484950"/>
    <lineage>
        <taxon>Bacteria</taxon>
        <taxon>Pseudomonadati</taxon>
        <taxon>Spirochaetota</taxon>
        <taxon>Spirochaetia</taxon>
        <taxon>Leptospirales</taxon>
        <taxon>Leptospiraceae</taxon>
        <taxon>Leptospira</taxon>
    </lineage>
</organism>
<feature type="transmembrane region" description="Helical" evidence="1">
    <location>
        <begin position="20"/>
        <end position="48"/>
    </location>
</feature>
<keyword evidence="1" id="KW-0472">Membrane</keyword>
<evidence type="ECO:0000313" key="3">
    <source>
        <dbReference type="Proteomes" id="UP000297871"/>
    </source>
</evidence>
<feature type="transmembrane region" description="Helical" evidence="1">
    <location>
        <begin position="68"/>
        <end position="93"/>
    </location>
</feature>
<sequence length="246" mass="27913">MQRSSNKVNRRKNVSNSSDILGSIIMVPIILIIASPFIAYAIFGVILAQKFLQIVAMASGIENVIGTYYGGVHVILLLWLTGIIGFPALLLILKWRFIDKKPKKKEIRTYNRLLLGVFSVFALVALYTIKSYVIVTPKKIYISGIATLFHRKEFSYHEISDLIIKATRSKSHYQLSIDLDLGGERIKLNEIGYFAAGNSIPLSENAIPLIRGIYLFLKENAPNKIKINYKYLNDNQIEYLNEIMQN</sequence>
<keyword evidence="1" id="KW-0812">Transmembrane</keyword>
<dbReference type="EMBL" id="RQFY01000007">
    <property type="protein sequence ID" value="TGL31313.1"/>
    <property type="molecule type" value="Genomic_DNA"/>
</dbReference>
<dbReference type="OrthoDB" id="9877803at2"/>
<proteinExistence type="predicted"/>
<dbReference type="Proteomes" id="UP000297871">
    <property type="component" value="Unassembled WGS sequence"/>
</dbReference>
<comment type="caution">
    <text evidence="2">The sequence shown here is derived from an EMBL/GenBank/DDBJ whole genome shotgun (WGS) entry which is preliminary data.</text>
</comment>
<keyword evidence="1" id="KW-1133">Transmembrane helix</keyword>
<evidence type="ECO:0000256" key="1">
    <source>
        <dbReference type="SAM" id="Phobius"/>
    </source>
</evidence>
<reference evidence="2" key="1">
    <citation type="journal article" date="2019" name="PLoS Negl. Trop. Dis.">
        <title>Revisiting the worldwide diversity of Leptospira species in the environment.</title>
        <authorList>
            <person name="Vincent A.T."/>
            <person name="Schiettekatte O."/>
            <person name="Bourhy P."/>
            <person name="Veyrier F.J."/>
            <person name="Picardeau M."/>
        </authorList>
    </citation>
    <scope>NUCLEOTIDE SEQUENCE [LARGE SCALE GENOMIC DNA]</scope>
    <source>
        <strain evidence="2">201800265</strain>
    </source>
</reference>
<name>A0A4R9J2V0_9LEPT</name>
<accession>A0A4R9J2V0</accession>
<feature type="transmembrane region" description="Helical" evidence="1">
    <location>
        <begin position="113"/>
        <end position="135"/>
    </location>
</feature>
<dbReference type="AlphaFoldDB" id="A0A4R9J2V0"/>